<sequence length="295" mass="33477">MKLFVNDLTVMDFSYLCPKRGMVGESWIVDIVLDGGLNEESMVQDFGIVKKQLKRLIDDYVDHKLVVPAECERVRIAKDQTQGRVQVDFSFGADSLHNAKTIHLLCPPEAYAFVYDTSVNMASVTAYLKDIIKTHLPDNVQGIDIFLREEVINSAFYHYTHGLKKHDGNCQRIAHGHRSKVVIIENGERSEQREQFWAKRWADIYIGTREDLVKASELKLSADISDDTHYCFAYESSQGEFEMAIVKSSCEIIEYDSTVECLAQFMLERLTEMSDSSFMVSAFEGVGKGAIISND</sequence>
<comment type="pathway">
    <text evidence="1">Purine metabolism; 7-cyano-7-deazaguanine biosynthesis.</text>
</comment>
<evidence type="ECO:0000313" key="8">
    <source>
        <dbReference type="Proteomes" id="UP001595897"/>
    </source>
</evidence>
<dbReference type="SUPFAM" id="SSF55620">
    <property type="entry name" value="Tetrahydrobiopterin biosynthesis enzymes-like"/>
    <property type="match status" value="2"/>
</dbReference>
<evidence type="ECO:0000256" key="6">
    <source>
        <dbReference type="ARBA" id="ARBA00048807"/>
    </source>
</evidence>
<comment type="caution">
    <text evidence="7">The sequence shown here is derived from an EMBL/GenBank/DDBJ whole genome shotgun (WGS) entry which is preliminary data.</text>
</comment>
<accession>A0ABV9LUK6</accession>
<organism evidence="7 8">
    <name type="scientific">Glaciecola siphonariae</name>
    <dbReference type="NCBI Taxonomy" id="521012"/>
    <lineage>
        <taxon>Bacteria</taxon>
        <taxon>Pseudomonadati</taxon>
        <taxon>Pseudomonadota</taxon>
        <taxon>Gammaproteobacteria</taxon>
        <taxon>Alteromonadales</taxon>
        <taxon>Alteromonadaceae</taxon>
        <taxon>Glaciecola</taxon>
    </lineage>
</organism>
<keyword evidence="8" id="KW-1185">Reference proteome</keyword>
<gene>
    <name evidence="7" type="ORF">ACFO4O_03235</name>
</gene>
<dbReference type="Proteomes" id="UP001595897">
    <property type="component" value="Unassembled WGS sequence"/>
</dbReference>
<dbReference type="EC" id="4.1.2.50" evidence="3"/>
<dbReference type="InterPro" id="IPR007115">
    <property type="entry name" value="6-PTP_synth/QueD"/>
</dbReference>
<dbReference type="EMBL" id="JBHSGU010000002">
    <property type="protein sequence ID" value="MFC4699168.1"/>
    <property type="molecule type" value="Genomic_DNA"/>
</dbReference>
<dbReference type="InterPro" id="IPR038418">
    <property type="entry name" value="6-PTP_synth/QueD_sf"/>
</dbReference>
<evidence type="ECO:0000256" key="3">
    <source>
        <dbReference type="ARBA" id="ARBA00012982"/>
    </source>
</evidence>
<evidence type="ECO:0000313" key="7">
    <source>
        <dbReference type="EMBL" id="MFC4699168.1"/>
    </source>
</evidence>
<comment type="catalytic activity">
    <reaction evidence="6">
        <text>7,8-dihydroneopterin 3'-triphosphate + H2O = 6-carboxy-5,6,7,8-tetrahydropterin + triphosphate + acetaldehyde + 2 H(+)</text>
        <dbReference type="Rhea" id="RHEA:27966"/>
        <dbReference type="ChEBI" id="CHEBI:15343"/>
        <dbReference type="ChEBI" id="CHEBI:15377"/>
        <dbReference type="ChEBI" id="CHEBI:15378"/>
        <dbReference type="ChEBI" id="CHEBI:18036"/>
        <dbReference type="ChEBI" id="CHEBI:58462"/>
        <dbReference type="ChEBI" id="CHEBI:61032"/>
        <dbReference type="EC" id="4.1.2.50"/>
    </reaction>
</comment>
<dbReference type="Pfam" id="PF01242">
    <property type="entry name" value="PTPS"/>
    <property type="match status" value="1"/>
</dbReference>
<dbReference type="RefSeq" id="WP_382405917.1">
    <property type="nucleotide sequence ID" value="NZ_JBHSGU010000002.1"/>
</dbReference>
<reference evidence="8" key="1">
    <citation type="journal article" date="2019" name="Int. J. Syst. Evol. Microbiol.">
        <title>The Global Catalogue of Microorganisms (GCM) 10K type strain sequencing project: providing services to taxonomists for standard genome sequencing and annotation.</title>
        <authorList>
            <consortium name="The Broad Institute Genomics Platform"/>
            <consortium name="The Broad Institute Genome Sequencing Center for Infectious Disease"/>
            <person name="Wu L."/>
            <person name="Ma J."/>
        </authorList>
    </citation>
    <scope>NUCLEOTIDE SEQUENCE [LARGE SCALE GENOMIC DNA]</scope>
    <source>
        <strain evidence="8">KACC 12507</strain>
    </source>
</reference>
<evidence type="ECO:0000256" key="5">
    <source>
        <dbReference type="ARBA" id="ARBA00031449"/>
    </source>
</evidence>
<name>A0ABV9LUK6_9ALTE</name>
<evidence type="ECO:0000256" key="1">
    <source>
        <dbReference type="ARBA" id="ARBA00005061"/>
    </source>
</evidence>
<evidence type="ECO:0000256" key="2">
    <source>
        <dbReference type="ARBA" id="ARBA00008900"/>
    </source>
</evidence>
<comment type="similarity">
    <text evidence="2">Belongs to the PTPS family. QueD subfamily.</text>
</comment>
<proteinExistence type="inferred from homology"/>
<dbReference type="Gene3D" id="3.30.479.10">
    <property type="entry name" value="6-pyruvoyl tetrahydropterin synthase/QueD"/>
    <property type="match status" value="1"/>
</dbReference>
<evidence type="ECO:0000256" key="4">
    <source>
        <dbReference type="ARBA" id="ARBA00018141"/>
    </source>
</evidence>
<protein>
    <recommendedName>
        <fullName evidence="4">6-carboxy-5,6,7,8-tetrahydropterin synthase</fullName>
        <ecNumber evidence="3">4.1.2.50</ecNumber>
    </recommendedName>
    <alternativeName>
        <fullName evidence="5">Queuosine biosynthesis protein QueD</fullName>
    </alternativeName>
</protein>